<dbReference type="EMBL" id="DS113383">
    <property type="protein sequence ID" value="EAY08225.1"/>
    <property type="molecule type" value="Genomic_DNA"/>
</dbReference>
<evidence type="ECO:0000256" key="1">
    <source>
        <dbReference type="ARBA" id="ARBA00004123"/>
    </source>
</evidence>
<dbReference type="PANTHER" id="PTHR45915">
    <property type="entry name" value="TRANSCRIPTION INTERMEDIARY FACTOR"/>
    <property type="match status" value="1"/>
</dbReference>
<evidence type="ECO:0000256" key="2">
    <source>
        <dbReference type="ARBA" id="ARBA00023117"/>
    </source>
</evidence>
<dbReference type="Pfam" id="PF00439">
    <property type="entry name" value="Bromodomain"/>
    <property type="match status" value="1"/>
</dbReference>
<dbReference type="PRINTS" id="PR00503">
    <property type="entry name" value="BROMODOMAIN"/>
</dbReference>
<reference evidence="7" key="2">
    <citation type="journal article" date="2007" name="Science">
        <title>Draft genome sequence of the sexually transmitted pathogen Trichomonas vaginalis.</title>
        <authorList>
            <person name="Carlton J.M."/>
            <person name="Hirt R.P."/>
            <person name="Silva J.C."/>
            <person name="Delcher A.L."/>
            <person name="Schatz M."/>
            <person name="Zhao Q."/>
            <person name="Wortman J.R."/>
            <person name="Bidwell S.L."/>
            <person name="Alsmark U.C.M."/>
            <person name="Besteiro S."/>
            <person name="Sicheritz-Ponten T."/>
            <person name="Noel C.J."/>
            <person name="Dacks J.B."/>
            <person name="Foster P.G."/>
            <person name="Simillion C."/>
            <person name="Van de Peer Y."/>
            <person name="Miranda-Saavedra D."/>
            <person name="Barton G.J."/>
            <person name="Westrop G.D."/>
            <person name="Mueller S."/>
            <person name="Dessi D."/>
            <person name="Fiori P.L."/>
            <person name="Ren Q."/>
            <person name="Paulsen I."/>
            <person name="Zhang H."/>
            <person name="Bastida-Corcuera F.D."/>
            <person name="Simoes-Barbosa A."/>
            <person name="Brown M.T."/>
            <person name="Hayes R.D."/>
            <person name="Mukherjee M."/>
            <person name="Okumura C.Y."/>
            <person name="Schneider R."/>
            <person name="Smith A.J."/>
            <person name="Vanacova S."/>
            <person name="Villalvazo M."/>
            <person name="Haas B.J."/>
            <person name="Pertea M."/>
            <person name="Feldblyum T.V."/>
            <person name="Utterback T.R."/>
            <person name="Shu C.L."/>
            <person name="Osoegawa K."/>
            <person name="de Jong P.J."/>
            <person name="Hrdy I."/>
            <person name="Horvathova L."/>
            <person name="Zubacova Z."/>
            <person name="Dolezal P."/>
            <person name="Malik S.B."/>
            <person name="Logsdon J.M. Jr."/>
            <person name="Henze K."/>
            <person name="Gupta A."/>
            <person name="Wang C.C."/>
            <person name="Dunne R.L."/>
            <person name="Upcroft J.A."/>
            <person name="Upcroft P."/>
            <person name="White O."/>
            <person name="Salzberg S.L."/>
            <person name="Tang P."/>
            <person name="Chiu C.-H."/>
            <person name="Lee Y.-S."/>
            <person name="Embley T.M."/>
            <person name="Coombs G.H."/>
            <person name="Mottram J.C."/>
            <person name="Tachezy J."/>
            <person name="Fraser-Liggett C.M."/>
            <person name="Johnson P.J."/>
        </authorList>
    </citation>
    <scope>NUCLEOTIDE SEQUENCE [LARGE SCALE GENOMIC DNA]</scope>
    <source>
        <strain evidence="7">G3</strain>
    </source>
</reference>
<protein>
    <submittedName>
        <fullName evidence="7">Bromodomain containing protein</fullName>
    </submittedName>
</protein>
<dbReference type="GO" id="GO:0005634">
    <property type="term" value="C:nucleus"/>
    <property type="evidence" value="ECO:0007669"/>
    <property type="project" value="UniProtKB-SubCell"/>
</dbReference>
<evidence type="ECO:0000313" key="7">
    <source>
        <dbReference type="EMBL" id="EAY08225.1"/>
    </source>
</evidence>
<dbReference type="RefSeq" id="XP_001320448.1">
    <property type="nucleotide sequence ID" value="XM_001320413.1"/>
</dbReference>
<evidence type="ECO:0000259" key="6">
    <source>
        <dbReference type="PROSITE" id="PS50014"/>
    </source>
</evidence>
<dbReference type="SUPFAM" id="SSF47370">
    <property type="entry name" value="Bromodomain"/>
    <property type="match status" value="1"/>
</dbReference>
<name>A2EGN0_TRIV3</name>
<dbReference type="eggNOG" id="KOG1474">
    <property type="taxonomic scope" value="Eukaryota"/>
</dbReference>
<keyword evidence="8" id="KW-1185">Reference proteome</keyword>
<dbReference type="CDD" id="cd04369">
    <property type="entry name" value="Bromodomain"/>
    <property type="match status" value="1"/>
</dbReference>
<reference evidence="7" key="1">
    <citation type="submission" date="2006-10" db="EMBL/GenBank/DDBJ databases">
        <authorList>
            <person name="Amadeo P."/>
            <person name="Zhao Q."/>
            <person name="Wortman J."/>
            <person name="Fraser-Liggett C."/>
            <person name="Carlton J."/>
        </authorList>
    </citation>
    <scope>NUCLEOTIDE SEQUENCE</scope>
    <source>
        <strain evidence="7">G3</strain>
    </source>
</reference>
<comment type="subcellular location">
    <subcellularLocation>
        <location evidence="1">Nucleus</location>
    </subcellularLocation>
</comment>
<dbReference type="AlphaFoldDB" id="A2EGN0"/>
<gene>
    <name evidence="7" type="ORF">TVAG_308310</name>
</gene>
<keyword evidence="3" id="KW-0539">Nucleus</keyword>
<dbReference type="PANTHER" id="PTHR45915:SF2">
    <property type="entry name" value="TOUTATIS, ISOFORM E"/>
    <property type="match status" value="1"/>
</dbReference>
<accession>A2EGN0</accession>
<evidence type="ECO:0000256" key="4">
    <source>
        <dbReference type="PROSITE-ProRule" id="PRU00035"/>
    </source>
</evidence>
<dbReference type="InParanoid" id="A2EGN0"/>
<keyword evidence="2 4" id="KW-0103">Bromodomain</keyword>
<feature type="domain" description="Bromo" evidence="6">
    <location>
        <begin position="17"/>
        <end position="89"/>
    </location>
</feature>
<feature type="region of interest" description="Disordered" evidence="5">
    <location>
        <begin position="200"/>
        <end position="263"/>
    </location>
</feature>
<sequence>MNTYDHNYCNKMLSHFKKQPMCKPFLNPVDPVADSCPTYYSIIKHPMDFSTMKKKLAQNQYETVDAFIDDIRLVAKNAKMFNGDSSIIGMSADDMIAEVDKMLAEKCTCPEEEWYFSVQDGSDKLSAHILNAPASVSFIPELTLPDNFDEELLDEEHKAKINEIIEKFVGVKIATAWKFLDRTNRSAILDILKDVTFPEKEKVEEEKKEEEQKEEEKKEEEPKEEEKKEEPKEEEKKEEEKKEEEQKEEKKDEDKKEEEKKEE</sequence>
<dbReference type="Proteomes" id="UP000001542">
    <property type="component" value="Unassembled WGS sequence"/>
</dbReference>
<dbReference type="KEGG" id="tva:4766123"/>
<organism evidence="7 8">
    <name type="scientific">Trichomonas vaginalis (strain ATCC PRA-98 / G3)</name>
    <dbReference type="NCBI Taxonomy" id="412133"/>
    <lineage>
        <taxon>Eukaryota</taxon>
        <taxon>Metamonada</taxon>
        <taxon>Parabasalia</taxon>
        <taxon>Trichomonadida</taxon>
        <taxon>Trichomonadidae</taxon>
        <taxon>Trichomonas</taxon>
    </lineage>
</organism>
<dbReference type="OrthoDB" id="21449at2759"/>
<dbReference type="InterPro" id="IPR001487">
    <property type="entry name" value="Bromodomain"/>
</dbReference>
<dbReference type="VEuPathDB" id="TrichDB:TVAGG3_0539540"/>
<proteinExistence type="predicted"/>
<evidence type="ECO:0000256" key="3">
    <source>
        <dbReference type="ARBA" id="ARBA00023242"/>
    </source>
</evidence>
<dbReference type="STRING" id="5722.A2EGN0"/>
<dbReference type="PROSITE" id="PS50014">
    <property type="entry name" value="BROMODOMAIN_2"/>
    <property type="match status" value="1"/>
</dbReference>
<dbReference type="SMART" id="SM00297">
    <property type="entry name" value="BROMO"/>
    <property type="match status" value="1"/>
</dbReference>
<dbReference type="Gene3D" id="1.20.920.10">
    <property type="entry name" value="Bromodomain-like"/>
    <property type="match status" value="1"/>
</dbReference>
<evidence type="ECO:0000313" key="8">
    <source>
        <dbReference type="Proteomes" id="UP000001542"/>
    </source>
</evidence>
<dbReference type="InterPro" id="IPR036427">
    <property type="entry name" value="Bromodomain-like_sf"/>
</dbReference>
<dbReference type="VEuPathDB" id="TrichDB:TVAG_319080"/>
<evidence type="ECO:0000256" key="5">
    <source>
        <dbReference type="SAM" id="MobiDB-lite"/>
    </source>
</evidence>